<evidence type="ECO:0000313" key="10">
    <source>
        <dbReference type="EMBL" id="UXD22078.1"/>
    </source>
</evidence>
<keyword evidence="6 8" id="KW-1133">Transmembrane helix</keyword>
<feature type="transmembrane region" description="Helical" evidence="8">
    <location>
        <begin position="109"/>
        <end position="136"/>
    </location>
</feature>
<evidence type="ECO:0000256" key="5">
    <source>
        <dbReference type="ARBA" id="ARBA00022842"/>
    </source>
</evidence>
<feature type="transmembrane region" description="Helical" evidence="8">
    <location>
        <begin position="199"/>
        <end position="221"/>
    </location>
</feature>
<feature type="transmembrane region" description="Helical" evidence="8">
    <location>
        <begin position="83"/>
        <end position="103"/>
    </location>
</feature>
<comment type="similarity">
    <text evidence="2">Belongs to the SLC41A transporter family.</text>
</comment>
<keyword evidence="3" id="KW-0813">Transport</keyword>
<comment type="subcellular location">
    <subcellularLocation>
        <location evidence="1">Membrane</location>
        <topology evidence="1">Multi-pass membrane protein</topology>
    </subcellularLocation>
</comment>
<feature type="transmembrane region" description="Helical" evidence="8">
    <location>
        <begin position="302"/>
        <end position="324"/>
    </location>
</feature>
<evidence type="ECO:0000256" key="1">
    <source>
        <dbReference type="ARBA" id="ARBA00004141"/>
    </source>
</evidence>
<evidence type="ECO:0000256" key="8">
    <source>
        <dbReference type="SAM" id="Phobius"/>
    </source>
</evidence>
<dbReference type="InterPro" id="IPR036739">
    <property type="entry name" value="SLC41_membr_dom_sf"/>
</dbReference>
<dbReference type="AlphaFoldDB" id="A0A977KBJ8"/>
<keyword evidence="4 8" id="KW-0812">Transmembrane</keyword>
<feature type="transmembrane region" description="Helical" evidence="8">
    <location>
        <begin position="227"/>
        <end position="249"/>
    </location>
</feature>
<feature type="transmembrane region" description="Helical" evidence="8">
    <location>
        <begin position="169"/>
        <end position="187"/>
    </location>
</feature>
<keyword evidence="7 8" id="KW-0472">Membrane</keyword>
<feature type="transmembrane region" description="Helical" evidence="8">
    <location>
        <begin position="143"/>
        <end position="163"/>
    </location>
</feature>
<protein>
    <recommendedName>
        <fullName evidence="9">SLC41A/MgtE integral membrane domain-containing protein</fullName>
    </recommendedName>
</protein>
<evidence type="ECO:0000259" key="9">
    <source>
        <dbReference type="Pfam" id="PF01769"/>
    </source>
</evidence>
<feature type="domain" description="SLC41A/MgtE integral membrane" evidence="9">
    <location>
        <begin position="43"/>
        <end position="163"/>
    </location>
</feature>
<reference evidence="10" key="1">
    <citation type="submission" date="2013-11" db="EMBL/GenBank/DDBJ databases">
        <title>Comparative genomics of Ignicoccus.</title>
        <authorList>
            <person name="Podar M."/>
        </authorList>
    </citation>
    <scope>NUCLEOTIDE SEQUENCE</scope>
    <source>
        <strain evidence="10">DSM 13166</strain>
    </source>
</reference>
<evidence type="ECO:0000256" key="6">
    <source>
        <dbReference type="ARBA" id="ARBA00022989"/>
    </source>
</evidence>
<feature type="domain" description="SLC41A/MgtE integral membrane" evidence="9">
    <location>
        <begin position="232"/>
        <end position="353"/>
    </location>
</feature>
<organism evidence="10 11">
    <name type="scientific">Ignicoccus pacificus DSM 13166</name>
    <dbReference type="NCBI Taxonomy" id="940294"/>
    <lineage>
        <taxon>Archaea</taxon>
        <taxon>Thermoproteota</taxon>
        <taxon>Thermoprotei</taxon>
        <taxon>Desulfurococcales</taxon>
        <taxon>Desulfurococcaceae</taxon>
        <taxon>Ignicoccus</taxon>
    </lineage>
</organism>
<keyword evidence="11" id="KW-1185">Reference proteome</keyword>
<evidence type="ECO:0000256" key="2">
    <source>
        <dbReference type="ARBA" id="ARBA00009749"/>
    </source>
</evidence>
<accession>A0A977KBJ8</accession>
<dbReference type="SUPFAM" id="SSF161093">
    <property type="entry name" value="MgtE membrane domain-like"/>
    <property type="match status" value="2"/>
</dbReference>
<dbReference type="GO" id="GO:0008324">
    <property type="term" value="F:monoatomic cation transmembrane transporter activity"/>
    <property type="evidence" value="ECO:0007669"/>
    <property type="project" value="InterPro"/>
</dbReference>
<dbReference type="Gene3D" id="1.10.357.20">
    <property type="entry name" value="SLC41 divalent cation transporters, integral membrane domain"/>
    <property type="match status" value="2"/>
</dbReference>
<keyword evidence="5" id="KW-0460">Magnesium</keyword>
<gene>
    <name evidence="10" type="ORF">IPA_01435</name>
</gene>
<evidence type="ECO:0000256" key="7">
    <source>
        <dbReference type="ARBA" id="ARBA00023136"/>
    </source>
</evidence>
<dbReference type="GO" id="GO:0016020">
    <property type="term" value="C:membrane"/>
    <property type="evidence" value="ECO:0007669"/>
    <property type="project" value="UniProtKB-SubCell"/>
</dbReference>
<dbReference type="Pfam" id="PF01769">
    <property type="entry name" value="MgtE"/>
    <property type="match status" value="2"/>
</dbReference>
<evidence type="ECO:0000313" key="11">
    <source>
        <dbReference type="Proteomes" id="UP001063698"/>
    </source>
</evidence>
<feature type="transmembrane region" description="Helical" evidence="8">
    <location>
        <begin position="270"/>
        <end position="296"/>
    </location>
</feature>
<name>A0A977KBJ8_9CREN</name>
<evidence type="ECO:0000256" key="3">
    <source>
        <dbReference type="ARBA" id="ARBA00022448"/>
    </source>
</evidence>
<sequence>MRNLLVELLSMIIQGYGEIVSGYLWALASPILSSHPSILAALPGLAEDRGAVYGSLAAKYSTMLYTGEASSAKELLNSKVTHVAVILGIIGGLYVIALTSIVGNPLGSLLYFLVSRGITLTVLVPFSAYACYLAFIKGLNVDLVVVSLTTIIADITSAASLLITFNPVAIIPILMMLYVTLTSIKYVRAKDLKSYKEFMASTLIASTISTVAGFILVAGNAQSNPALLFIAPITMALNGSASMNFTSWLGTALSLGEVEYDKMFRSKKVYVIWGRITFTVVSALTLVLGSSLFFLHYSFKPLIWALTATLILRIVTPILSILVTSESFKRGWDPDLITIPVLSSLNDVLSAQALTLVTILIK</sequence>
<proteinExistence type="inferred from homology"/>
<dbReference type="Proteomes" id="UP001063698">
    <property type="component" value="Chromosome"/>
</dbReference>
<evidence type="ECO:0000256" key="4">
    <source>
        <dbReference type="ARBA" id="ARBA00022692"/>
    </source>
</evidence>
<dbReference type="EMBL" id="CP006868">
    <property type="protein sequence ID" value="UXD22078.1"/>
    <property type="molecule type" value="Genomic_DNA"/>
</dbReference>
<dbReference type="InterPro" id="IPR006667">
    <property type="entry name" value="SLC41_membr_dom"/>
</dbReference>
<dbReference type="KEGG" id="ipc:IPA_01435"/>